<dbReference type="Proteomes" id="UP001354989">
    <property type="component" value="Chromosome"/>
</dbReference>
<dbReference type="InterPro" id="IPR015947">
    <property type="entry name" value="PUA-like_sf"/>
</dbReference>
<evidence type="ECO:0000313" key="2">
    <source>
        <dbReference type="EMBL" id="BDD00380.1"/>
    </source>
</evidence>
<dbReference type="PANTHER" id="PTHR46732">
    <property type="entry name" value="ATP-DEPENDENT PROTEASE LA (LON) DOMAIN PROTEIN"/>
    <property type="match status" value="1"/>
</dbReference>
<keyword evidence="3" id="KW-1185">Reference proteome</keyword>
<dbReference type="PANTHER" id="PTHR46732:SF8">
    <property type="entry name" value="ATP-DEPENDENT PROTEASE LA (LON) DOMAIN PROTEIN"/>
    <property type="match status" value="1"/>
</dbReference>
<sequence>MLQSYIPLFPLEIVIFPTEKVNLHIFERRYKQMIHDCMRGDRVFGIVSSLNGEIKYGTTVLLKSINKVYNDGRMDIQVVGQRVFEVEEFEQVKHSREYPAGLIHYLPNDMVVKEDQVMELKEQITEFFQALEMVGRVGFNQQPQAFGIGHYLGLSIDQKYALLQLQQETERQEFLIHHLRETIPVARQFNESKRRIKMNGHYKYFDLGDDFRPNEGQHEN</sequence>
<dbReference type="Gene3D" id="2.30.130.40">
    <property type="entry name" value="LON domain-like"/>
    <property type="match status" value="1"/>
</dbReference>
<dbReference type="InterPro" id="IPR046336">
    <property type="entry name" value="Lon_prtase_N_sf"/>
</dbReference>
<feature type="domain" description="Lon N-terminal" evidence="1">
    <location>
        <begin position="5"/>
        <end position="181"/>
    </location>
</feature>
<dbReference type="Pfam" id="PF02190">
    <property type="entry name" value="LON_substr_bdg"/>
    <property type="match status" value="1"/>
</dbReference>
<evidence type="ECO:0000259" key="1">
    <source>
        <dbReference type="SMART" id="SM00464"/>
    </source>
</evidence>
<protein>
    <recommendedName>
        <fullName evidence="1">Lon N-terminal domain-containing protein</fullName>
    </recommendedName>
</protein>
<gene>
    <name evidence="2" type="ORF">PEPS_26600</name>
</gene>
<reference evidence="2 3" key="1">
    <citation type="submission" date="2021-12" db="EMBL/GenBank/DDBJ databases">
        <title>Genome sequencing of bacteria with rrn-lacking chromosome and rrn-plasmid.</title>
        <authorList>
            <person name="Anda M."/>
            <person name="Iwasaki W."/>
        </authorList>
    </citation>
    <scope>NUCLEOTIDE SEQUENCE [LARGE SCALE GENOMIC DNA]</scope>
    <source>
        <strain evidence="2 3">NBRC 101262</strain>
    </source>
</reference>
<proteinExistence type="predicted"/>
<name>A0ABN6LB75_9BACT</name>
<accession>A0ABN6LB75</accession>
<dbReference type="SMART" id="SM00464">
    <property type="entry name" value="LON"/>
    <property type="match status" value="1"/>
</dbReference>
<evidence type="ECO:0000313" key="3">
    <source>
        <dbReference type="Proteomes" id="UP001354989"/>
    </source>
</evidence>
<dbReference type="SUPFAM" id="SSF88697">
    <property type="entry name" value="PUA domain-like"/>
    <property type="match status" value="1"/>
</dbReference>
<dbReference type="EMBL" id="AP025292">
    <property type="protein sequence ID" value="BDD00380.1"/>
    <property type="molecule type" value="Genomic_DNA"/>
</dbReference>
<organism evidence="2 3">
    <name type="scientific">Persicobacter psychrovividus</name>
    <dbReference type="NCBI Taxonomy" id="387638"/>
    <lineage>
        <taxon>Bacteria</taxon>
        <taxon>Pseudomonadati</taxon>
        <taxon>Bacteroidota</taxon>
        <taxon>Cytophagia</taxon>
        <taxon>Cytophagales</taxon>
        <taxon>Persicobacteraceae</taxon>
        <taxon>Persicobacter</taxon>
    </lineage>
</organism>
<dbReference type="InterPro" id="IPR003111">
    <property type="entry name" value="Lon_prtase_N"/>
</dbReference>
<dbReference type="RefSeq" id="WP_332919461.1">
    <property type="nucleotide sequence ID" value="NZ_AP025292.1"/>
</dbReference>